<keyword evidence="5" id="KW-1185">Reference proteome</keyword>
<name>A0A3M7TME2_9BACI</name>
<reference evidence="4 5" key="1">
    <citation type="submission" date="2018-10" db="EMBL/GenBank/DDBJ databases">
        <title>Bacillus Keqinensis sp. nov., a moderately halophilic bacterium isolated from a saline-alkaline lake.</title>
        <authorList>
            <person name="Wang H."/>
        </authorList>
    </citation>
    <scope>NUCLEOTIDE SEQUENCE [LARGE SCALE GENOMIC DNA]</scope>
    <source>
        <strain evidence="4 5">KQ-3</strain>
    </source>
</reference>
<evidence type="ECO:0000313" key="4">
    <source>
        <dbReference type="EMBL" id="RNA66242.1"/>
    </source>
</evidence>
<dbReference type="InterPro" id="IPR041262">
    <property type="entry name" value="GerD_central"/>
</dbReference>
<feature type="signal peptide" evidence="2">
    <location>
        <begin position="1"/>
        <end position="25"/>
    </location>
</feature>
<feature type="compositionally biased region" description="Acidic residues" evidence="1">
    <location>
        <begin position="198"/>
        <end position="209"/>
    </location>
</feature>
<dbReference type="NCBIfam" id="NF040801">
    <property type="entry name" value="spore_GerD"/>
    <property type="match status" value="1"/>
</dbReference>
<dbReference type="RefSeq" id="WP_122901648.1">
    <property type="nucleotide sequence ID" value="NZ_RHIB01000004.1"/>
</dbReference>
<feature type="compositionally biased region" description="Basic and acidic residues" evidence="1">
    <location>
        <begin position="181"/>
        <end position="197"/>
    </location>
</feature>
<dbReference type="AlphaFoldDB" id="A0A3M7TME2"/>
<dbReference type="EMBL" id="RHIB01000004">
    <property type="protein sequence ID" value="RNA66242.1"/>
    <property type="molecule type" value="Genomic_DNA"/>
</dbReference>
<gene>
    <name evidence="4" type="ORF">EBO34_19120</name>
</gene>
<dbReference type="Proteomes" id="UP000278746">
    <property type="component" value="Unassembled WGS sequence"/>
</dbReference>
<dbReference type="PROSITE" id="PS51257">
    <property type="entry name" value="PROKAR_LIPOPROTEIN"/>
    <property type="match status" value="1"/>
</dbReference>
<sequence>MDRVLKKAALSFFITCLLVTSGCAAMEDQSSQPDYEDTKKMMVDMLKTDEGKQAIQEVLQDEKVRSSVVMDQVFVKDTIENTLTTTQGKGFWEEMMKDAEFKKSLAESMQQKNEDVLKGLMKDPEYQQMFVDVMHDPEMEEHYLELMQSKEYRQQVMNIMAEAFESPYFVARLNQILGDVAKEQMEKQDEENKKQEEQQDDSAQEEEDQMGQTSGQGGGG</sequence>
<organism evidence="4 5">
    <name type="scientific">Alteribacter keqinensis</name>
    <dbReference type="NCBI Taxonomy" id="2483800"/>
    <lineage>
        <taxon>Bacteria</taxon>
        <taxon>Bacillati</taxon>
        <taxon>Bacillota</taxon>
        <taxon>Bacilli</taxon>
        <taxon>Bacillales</taxon>
        <taxon>Bacillaceae</taxon>
        <taxon>Alteribacter</taxon>
    </lineage>
</organism>
<dbReference type="Pfam" id="PF17898">
    <property type="entry name" value="GerD"/>
    <property type="match status" value="1"/>
</dbReference>
<keyword evidence="2" id="KW-0732">Signal</keyword>
<evidence type="ECO:0000259" key="3">
    <source>
        <dbReference type="Pfam" id="PF17898"/>
    </source>
</evidence>
<feature type="region of interest" description="Disordered" evidence="1">
    <location>
        <begin position="181"/>
        <end position="220"/>
    </location>
</feature>
<protein>
    <submittedName>
        <fullName evidence="4">Spore gernimation protein GerD</fullName>
    </submittedName>
</protein>
<dbReference type="OrthoDB" id="2375836at2"/>
<feature type="domain" description="Spore germination GerD central core" evidence="3">
    <location>
        <begin position="68"/>
        <end position="179"/>
    </location>
</feature>
<evidence type="ECO:0000313" key="5">
    <source>
        <dbReference type="Proteomes" id="UP000278746"/>
    </source>
</evidence>
<evidence type="ECO:0000256" key="1">
    <source>
        <dbReference type="SAM" id="MobiDB-lite"/>
    </source>
</evidence>
<proteinExistence type="predicted"/>
<evidence type="ECO:0000256" key="2">
    <source>
        <dbReference type="SAM" id="SignalP"/>
    </source>
</evidence>
<comment type="caution">
    <text evidence="4">The sequence shown here is derived from an EMBL/GenBank/DDBJ whole genome shotgun (WGS) entry which is preliminary data.</text>
</comment>
<feature type="chain" id="PRO_5018047545" evidence="2">
    <location>
        <begin position="26"/>
        <end position="220"/>
    </location>
</feature>
<accession>A0A3M7TME2</accession>